<dbReference type="Proteomes" id="UP001558713">
    <property type="component" value="Unassembled WGS sequence"/>
</dbReference>
<name>A0ABD0ZX85_CARAN</name>
<dbReference type="Pfam" id="PF22486">
    <property type="entry name" value="MATH_2"/>
    <property type="match status" value="1"/>
</dbReference>
<dbReference type="SUPFAM" id="SSF49599">
    <property type="entry name" value="TRAF domain-like"/>
    <property type="match status" value="1"/>
</dbReference>
<dbReference type="PROSITE" id="PS51257">
    <property type="entry name" value="PROKAR_LIPOPROTEIN"/>
    <property type="match status" value="1"/>
</dbReference>
<evidence type="ECO:0000256" key="1">
    <source>
        <dbReference type="ARBA" id="ARBA00023054"/>
    </source>
</evidence>
<evidence type="ECO:0000313" key="4">
    <source>
        <dbReference type="EMBL" id="KAL1198456.1"/>
    </source>
</evidence>
<evidence type="ECO:0000259" key="3">
    <source>
        <dbReference type="PROSITE" id="PS50144"/>
    </source>
</evidence>
<keyword evidence="1 2" id="KW-0175">Coiled coil</keyword>
<keyword evidence="5" id="KW-1185">Reference proteome</keyword>
<dbReference type="EMBL" id="JBANAX010000665">
    <property type="protein sequence ID" value="KAL1198456.1"/>
    <property type="molecule type" value="Genomic_DNA"/>
</dbReference>
<reference evidence="4 5" key="1">
    <citation type="submission" date="2024-04" db="EMBL/GenBank/DDBJ databases">
        <title>Genome assembly C_amara_ONT_v2.</title>
        <authorList>
            <person name="Yant L."/>
            <person name="Moore C."/>
            <person name="Slenker M."/>
        </authorList>
    </citation>
    <scope>NUCLEOTIDE SEQUENCE [LARGE SCALE GENOMIC DNA]</scope>
    <source>
        <tissue evidence="4">Leaf</tissue>
    </source>
</reference>
<dbReference type="PANTHER" id="PTHR46236:SF12">
    <property type="entry name" value="MATH DOMAIN-CONTAINING PROTEIN"/>
    <property type="match status" value="1"/>
</dbReference>
<comment type="caution">
    <text evidence="4">The sequence shown here is derived from an EMBL/GenBank/DDBJ whole genome shotgun (WGS) entry which is preliminary data.</text>
</comment>
<dbReference type="PROSITE" id="PS50144">
    <property type="entry name" value="MATH"/>
    <property type="match status" value="1"/>
</dbReference>
<accession>A0ABD0ZX85</accession>
<dbReference type="InterPro" id="IPR050804">
    <property type="entry name" value="MCC"/>
</dbReference>
<dbReference type="Gene3D" id="2.60.210.10">
    <property type="entry name" value="Apoptosis, Tumor Necrosis Factor Receptor Associated Protein 2, Chain A"/>
    <property type="match status" value="1"/>
</dbReference>
<organism evidence="4 5">
    <name type="scientific">Cardamine amara subsp. amara</name>
    <dbReference type="NCBI Taxonomy" id="228776"/>
    <lineage>
        <taxon>Eukaryota</taxon>
        <taxon>Viridiplantae</taxon>
        <taxon>Streptophyta</taxon>
        <taxon>Embryophyta</taxon>
        <taxon>Tracheophyta</taxon>
        <taxon>Spermatophyta</taxon>
        <taxon>Magnoliopsida</taxon>
        <taxon>eudicotyledons</taxon>
        <taxon>Gunneridae</taxon>
        <taxon>Pentapetalae</taxon>
        <taxon>rosids</taxon>
        <taxon>malvids</taxon>
        <taxon>Brassicales</taxon>
        <taxon>Brassicaceae</taxon>
        <taxon>Cardamineae</taxon>
        <taxon>Cardamine</taxon>
    </lineage>
</organism>
<dbReference type="SMART" id="SM00061">
    <property type="entry name" value="MATH"/>
    <property type="match status" value="1"/>
</dbReference>
<proteinExistence type="predicted"/>
<protein>
    <submittedName>
        <fullName evidence="4">MATH domain and coiled-coil domain-containing protein</fullName>
    </submittedName>
</protein>
<feature type="domain" description="MATH" evidence="3">
    <location>
        <begin position="5"/>
        <end position="128"/>
    </location>
</feature>
<dbReference type="PANTHER" id="PTHR46236">
    <property type="entry name" value="TRAF-LIKE SUPERFAMILY PROTEIN"/>
    <property type="match status" value="1"/>
</dbReference>
<dbReference type="AlphaFoldDB" id="A0ABD0ZX85"/>
<feature type="coiled-coil region" evidence="2">
    <location>
        <begin position="251"/>
        <end position="309"/>
    </location>
</feature>
<dbReference type="CDD" id="cd00121">
    <property type="entry name" value="MATH"/>
    <property type="match status" value="1"/>
</dbReference>
<dbReference type="InterPro" id="IPR002083">
    <property type="entry name" value="MATH/TRAF_dom"/>
</dbReference>
<evidence type="ECO:0000256" key="2">
    <source>
        <dbReference type="SAM" id="Coils"/>
    </source>
</evidence>
<sequence length="328" mass="37457">MWNQRPSLRIEIDHFSEKKDVIGSQTFVSGGCEWHLLVYPKGDSLCDDHLSLYLCVANSSLLQPGWKRSVNYYLVMLNQSKELYRSSVACAVFSAKAISWGYRKTLPLSKFQGKGFLNEDRLIIEVYARIVDGESGEVSEKKDVVYFNGFQVFASQVTSLSKIFAEHPDIAKDFKPKNQVVKTEYMNVLLGLVNTLNKPSKNLSVDDLKNAQSELNELAQVGFKLDWLKTKLYKFVMERMKLSNADGSGVLLGLEERVKNLEEMESNLQKKLDEIDLERKKEKADGSRIQVLEESVKNLKMMVSQLKVKLDKGEVKSSDDLLWKTMYI</sequence>
<evidence type="ECO:0000313" key="5">
    <source>
        <dbReference type="Proteomes" id="UP001558713"/>
    </source>
</evidence>
<gene>
    <name evidence="4" type="ORF">V5N11_022637</name>
</gene>
<dbReference type="InterPro" id="IPR008974">
    <property type="entry name" value="TRAF-like"/>
</dbReference>